<evidence type="ECO:0000313" key="6">
    <source>
        <dbReference type="EMBL" id="ACM05412.1"/>
    </source>
</evidence>
<dbReference type="GO" id="GO:0003677">
    <property type="term" value="F:DNA binding"/>
    <property type="evidence" value="ECO:0007669"/>
    <property type="project" value="InterPro"/>
</dbReference>
<evidence type="ECO:0000313" key="7">
    <source>
        <dbReference type="Proteomes" id="UP000000447"/>
    </source>
</evidence>
<dbReference type="Gene3D" id="3.10.300.10">
    <property type="entry name" value="Methylpurine-DNA glycosylase (MPG)"/>
    <property type="match status" value="1"/>
</dbReference>
<keyword evidence="6" id="KW-0326">Glycosidase</keyword>
<evidence type="ECO:0000256" key="3">
    <source>
        <dbReference type="ARBA" id="ARBA00022801"/>
    </source>
</evidence>
<protein>
    <recommendedName>
        <fullName evidence="5">Putative 3-methyladenine DNA glycosylase</fullName>
        <ecNumber evidence="5">3.2.2.-</ecNumber>
    </recommendedName>
</protein>
<keyword evidence="2 5" id="KW-0227">DNA damage</keyword>
<proteinExistence type="inferred from homology"/>
<dbReference type="InterPro" id="IPR003180">
    <property type="entry name" value="MPG"/>
</dbReference>
<dbReference type="HAMAP" id="MF_00527">
    <property type="entry name" value="3MGH"/>
    <property type="match status" value="1"/>
</dbReference>
<sequence>MDGVGTIVDTSEIQLDPARALPRDWFARPAVEVARDLLGAILVSMVGGELVAGVLVEVEAYGGPEDPASHAARYRNGPARVMWGPPGHAYVYRAYGVYPCCNIVTDPDGTAGAVLLRAAMPLAGHAIMRQRRERSRHAGYRLAEHRLASGPGALAQAFGIMLDHHGLPIDRPPFWIQSGSSPQRVASTPRIGISRGQEFLWRFVIPGHPAVSGRTPRLVTE</sequence>
<dbReference type="eggNOG" id="COG2094">
    <property type="taxonomic scope" value="Bacteria"/>
</dbReference>
<dbReference type="AlphaFoldDB" id="B9KZP1"/>
<evidence type="ECO:0000256" key="1">
    <source>
        <dbReference type="ARBA" id="ARBA00009232"/>
    </source>
</evidence>
<dbReference type="OrthoDB" id="9794313at2"/>
<dbReference type="PANTHER" id="PTHR10429:SF0">
    <property type="entry name" value="DNA-3-METHYLADENINE GLYCOSYLASE"/>
    <property type="match status" value="1"/>
</dbReference>
<evidence type="ECO:0000256" key="2">
    <source>
        <dbReference type="ARBA" id="ARBA00022763"/>
    </source>
</evidence>
<dbReference type="GO" id="GO:0003905">
    <property type="term" value="F:alkylbase DNA N-glycosylase activity"/>
    <property type="evidence" value="ECO:0007669"/>
    <property type="project" value="InterPro"/>
</dbReference>
<keyword evidence="7" id="KW-1185">Reference proteome</keyword>
<dbReference type="HOGENOM" id="CLU_060471_3_0_0"/>
<accession>B9KZP1</accession>
<name>B9KZP1_THERP</name>
<dbReference type="InterPro" id="IPR011034">
    <property type="entry name" value="Formyl_transferase-like_C_sf"/>
</dbReference>
<keyword evidence="3 5" id="KW-0378">Hydrolase</keyword>
<dbReference type="Proteomes" id="UP000000447">
    <property type="component" value="Chromosome"/>
</dbReference>
<gene>
    <name evidence="6" type="ordered locus">trd_1511</name>
</gene>
<comment type="similarity">
    <text evidence="1 5">Belongs to the DNA glycosylase MPG family.</text>
</comment>
<dbReference type="SUPFAM" id="SSF50486">
    <property type="entry name" value="FMT C-terminal domain-like"/>
    <property type="match status" value="1"/>
</dbReference>
<dbReference type="EC" id="3.2.2.-" evidence="5"/>
<dbReference type="InterPro" id="IPR036995">
    <property type="entry name" value="MPG_sf"/>
</dbReference>
<organism evidence="6 7">
    <name type="scientific">Thermomicrobium roseum (strain ATCC 27502 / DSM 5159 / P-2)</name>
    <dbReference type="NCBI Taxonomy" id="309801"/>
    <lineage>
        <taxon>Bacteria</taxon>
        <taxon>Pseudomonadati</taxon>
        <taxon>Thermomicrobiota</taxon>
        <taxon>Thermomicrobia</taxon>
        <taxon>Thermomicrobiales</taxon>
        <taxon>Thermomicrobiaceae</taxon>
        <taxon>Thermomicrobium</taxon>
    </lineage>
</organism>
<dbReference type="KEGG" id="tro:trd_1511"/>
<dbReference type="GO" id="GO:0006284">
    <property type="term" value="P:base-excision repair"/>
    <property type="evidence" value="ECO:0007669"/>
    <property type="project" value="InterPro"/>
</dbReference>
<dbReference type="PANTHER" id="PTHR10429">
    <property type="entry name" value="DNA-3-METHYLADENINE GLYCOSYLASE"/>
    <property type="match status" value="1"/>
</dbReference>
<evidence type="ECO:0000256" key="4">
    <source>
        <dbReference type="ARBA" id="ARBA00023204"/>
    </source>
</evidence>
<dbReference type="EMBL" id="CP001275">
    <property type="protein sequence ID" value="ACM05412.1"/>
    <property type="molecule type" value="Genomic_DNA"/>
</dbReference>
<dbReference type="STRING" id="309801.trd_1511"/>
<dbReference type="FunFam" id="3.10.300.10:FF:000001">
    <property type="entry name" value="Putative 3-methyladenine DNA glycosylase"/>
    <property type="match status" value="1"/>
</dbReference>
<evidence type="ECO:0000256" key="5">
    <source>
        <dbReference type="HAMAP-Rule" id="MF_00527"/>
    </source>
</evidence>
<dbReference type="CDD" id="cd00540">
    <property type="entry name" value="AAG"/>
    <property type="match status" value="1"/>
</dbReference>
<dbReference type="NCBIfam" id="TIGR00567">
    <property type="entry name" value="3mg"/>
    <property type="match status" value="1"/>
</dbReference>
<dbReference type="RefSeq" id="WP_015922458.1">
    <property type="nucleotide sequence ID" value="NC_011959.1"/>
</dbReference>
<dbReference type="NCBIfam" id="NF002003">
    <property type="entry name" value="PRK00802.1-3"/>
    <property type="match status" value="1"/>
</dbReference>
<dbReference type="Pfam" id="PF02245">
    <property type="entry name" value="Pur_DNA_glyco"/>
    <property type="match status" value="1"/>
</dbReference>
<keyword evidence="4 5" id="KW-0234">DNA repair</keyword>
<reference evidence="6 7" key="1">
    <citation type="journal article" date="2009" name="PLoS ONE">
        <title>Complete genome sequence of the aerobic CO-oxidizing thermophile Thermomicrobium roseum.</title>
        <authorList>
            <person name="Wu D."/>
            <person name="Raymond J."/>
            <person name="Wu M."/>
            <person name="Chatterji S."/>
            <person name="Ren Q."/>
            <person name="Graham J.E."/>
            <person name="Bryant D.A."/>
            <person name="Robb F."/>
            <person name="Colman A."/>
            <person name="Tallon L.J."/>
            <person name="Badger J.H."/>
            <person name="Madupu R."/>
            <person name="Ward N.L."/>
            <person name="Eisen J.A."/>
        </authorList>
    </citation>
    <scope>NUCLEOTIDE SEQUENCE [LARGE SCALE GENOMIC DNA]</scope>
    <source>
        <strain evidence="7">ATCC 27502 / DSM 5159 / P-2</strain>
    </source>
</reference>